<keyword evidence="8" id="KW-0902">Two-component regulatory system</keyword>
<dbReference type="KEGG" id="aay:WYH_02658"/>
<dbReference type="Pfam" id="PF00989">
    <property type="entry name" value="PAS"/>
    <property type="match status" value="2"/>
</dbReference>
<dbReference type="GO" id="GO:0000155">
    <property type="term" value="F:phosphorelay sensor kinase activity"/>
    <property type="evidence" value="ECO:0007669"/>
    <property type="project" value="InterPro"/>
</dbReference>
<dbReference type="SUPFAM" id="SSF55785">
    <property type="entry name" value="PYP-like sensor domain (PAS domain)"/>
    <property type="match status" value="3"/>
</dbReference>
<keyword evidence="4 11" id="KW-0808">Transferase</keyword>
<organism evidence="11 12">
    <name type="scientific">Croceibacterium atlanticum</name>
    <dbReference type="NCBI Taxonomy" id="1267766"/>
    <lineage>
        <taxon>Bacteria</taxon>
        <taxon>Pseudomonadati</taxon>
        <taxon>Pseudomonadota</taxon>
        <taxon>Alphaproteobacteria</taxon>
        <taxon>Sphingomonadales</taxon>
        <taxon>Erythrobacteraceae</taxon>
        <taxon>Croceibacterium</taxon>
    </lineage>
</organism>
<dbReference type="InterPro" id="IPR035965">
    <property type="entry name" value="PAS-like_dom_sf"/>
</dbReference>
<dbReference type="PROSITE" id="PS50109">
    <property type="entry name" value="HIS_KIN"/>
    <property type="match status" value="1"/>
</dbReference>
<dbReference type="PATRIC" id="fig|1267766.3.peg.2693"/>
<gene>
    <name evidence="11" type="primary">fixL</name>
    <name evidence="11" type="ORF">WYH_02658</name>
</gene>
<dbReference type="RefSeq" id="WP_082347990.1">
    <property type="nucleotide sequence ID" value="NZ_CP011452.2"/>
</dbReference>
<dbReference type="InterPro" id="IPR013656">
    <property type="entry name" value="PAS_4"/>
</dbReference>
<dbReference type="InterPro" id="IPR036097">
    <property type="entry name" value="HisK_dim/P_sf"/>
</dbReference>
<dbReference type="PANTHER" id="PTHR43065">
    <property type="entry name" value="SENSOR HISTIDINE KINASE"/>
    <property type="match status" value="1"/>
</dbReference>
<dbReference type="STRING" id="1267766.WYH_02658"/>
<dbReference type="PANTHER" id="PTHR43065:SF10">
    <property type="entry name" value="PEROXIDE STRESS-ACTIVATED HISTIDINE KINASE MAK3"/>
    <property type="match status" value="1"/>
</dbReference>
<dbReference type="InterPro" id="IPR003661">
    <property type="entry name" value="HisK_dim/P_dom"/>
</dbReference>
<protein>
    <recommendedName>
        <fullName evidence="10">Sensor protein FixL</fullName>
        <ecNumber evidence="2">2.7.13.3</ecNumber>
    </recommendedName>
</protein>
<comment type="function">
    <text evidence="9">Putative oxygen sensor; modulates the activity of FixJ, a transcriptional activator of nitrogen fixation fixK gene. FixL probably acts as a kinase that phosphorylates FixJ.</text>
</comment>
<evidence type="ECO:0000256" key="5">
    <source>
        <dbReference type="ARBA" id="ARBA00022741"/>
    </source>
</evidence>
<dbReference type="PROSITE" id="PS50112">
    <property type="entry name" value="PAS"/>
    <property type="match status" value="2"/>
</dbReference>
<proteinExistence type="predicted"/>
<dbReference type="SMART" id="SM00091">
    <property type="entry name" value="PAS"/>
    <property type="match status" value="3"/>
</dbReference>
<keyword evidence="3" id="KW-0597">Phosphoprotein</keyword>
<reference evidence="11" key="1">
    <citation type="submission" date="2015-05" db="EMBL/GenBank/DDBJ databases">
        <title>The complete genome of Altererythrobacter atlanticus strain 26DY36.</title>
        <authorList>
            <person name="Wu Y.-H."/>
            <person name="Cheng H."/>
            <person name="Wu X.-W."/>
        </authorList>
    </citation>
    <scope>NUCLEOTIDE SEQUENCE [LARGE SCALE GENOMIC DNA]</scope>
    <source>
        <strain evidence="11">26DY36</strain>
    </source>
</reference>
<evidence type="ECO:0000256" key="6">
    <source>
        <dbReference type="ARBA" id="ARBA00022777"/>
    </source>
</evidence>
<dbReference type="Gene3D" id="1.10.287.130">
    <property type="match status" value="1"/>
</dbReference>
<evidence type="ECO:0000256" key="2">
    <source>
        <dbReference type="ARBA" id="ARBA00012438"/>
    </source>
</evidence>
<name>A0A0F7KTF3_9SPHN</name>
<dbReference type="InterPro" id="IPR003594">
    <property type="entry name" value="HATPase_dom"/>
</dbReference>
<keyword evidence="6" id="KW-0418">Kinase</keyword>
<evidence type="ECO:0000313" key="12">
    <source>
        <dbReference type="Proteomes" id="UP000034392"/>
    </source>
</evidence>
<evidence type="ECO:0000256" key="8">
    <source>
        <dbReference type="ARBA" id="ARBA00023012"/>
    </source>
</evidence>
<dbReference type="SMART" id="SM00387">
    <property type="entry name" value="HATPase_c"/>
    <property type="match status" value="1"/>
</dbReference>
<dbReference type="PRINTS" id="PR00344">
    <property type="entry name" value="BCTRLSENSOR"/>
</dbReference>
<dbReference type="Gene3D" id="3.30.565.10">
    <property type="entry name" value="Histidine kinase-like ATPase, C-terminal domain"/>
    <property type="match status" value="1"/>
</dbReference>
<dbReference type="FunFam" id="3.30.450.20:FF:000060">
    <property type="entry name" value="Sensor protein FixL"/>
    <property type="match status" value="1"/>
</dbReference>
<evidence type="ECO:0000256" key="10">
    <source>
        <dbReference type="ARBA" id="ARBA00070616"/>
    </source>
</evidence>
<dbReference type="Proteomes" id="UP000034392">
    <property type="component" value="Chromosome"/>
</dbReference>
<dbReference type="Gene3D" id="3.30.450.20">
    <property type="entry name" value="PAS domain"/>
    <property type="match status" value="3"/>
</dbReference>
<dbReference type="Gene3D" id="6.10.250.2580">
    <property type="match status" value="1"/>
</dbReference>
<accession>A0A0F7KTF3</accession>
<keyword evidence="12" id="KW-1185">Reference proteome</keyword>
<dbReference type="Pfam" id="PF02518">
    <property type="entry name" value="HATPase_c"/>
    <property type="match status" value="1"/>
</dbReference>
<dbReference type="InterPro" id="IPR004358">
    <property type="entry name" value="Sig_transdc_His_kin-like_C"/>
</dbReference>
<evidence type="ECO:0000256" key="3">
    <source>
        <dbReference type="ARBA" id="ARBA00022553"/>
    </source>
</evidence>
<dbReference type="GO" id="GO:0006355">
    <property type="term" value="P:regulation of DNA-templated transcription"/>
    <property type="evidence" value="ECO:0007669"/>
    <property type="project" value="InterPro"/>
</dbReference>
<dbReference type="OrthoDB" id="9789238at2"/>
<keyword evidence="5" id="KW-0547">Nucleotide-binding</keyword>
<dbReference type="NCBIfam" id="TIGR00229">
    <property type="entry name" value="sensory_box"/>
    <property type="match status" value="3"/>
</dbReference>
<dbReference type="Pfam" id="PF08448">
    <property type="entry name" value="PAS_4"/>
    <property type="match status" value="1"/>
</dbReference>
<dbReference type="SMART" id="SM00388">
    <property type="entry name" value="HisKA"/>
    <property type="match status" value="1"/>
</dbReference>
<evidence type="ECO:0000256" key="7">
    <source>
        <dbReference type="ARBA" id="ARBA00022840"/>
    </source>
</evidence>
<dbReference type="SMART" id="SM00086">
    <property type="entry name" value="PAC"/>
    <property type="match status" value="3"/>
</dbReference>
<dbReference type="EC" id="2.7.13.3" evidence="2"/>
<dbReference type="InterPro" id="IPR036890">
    <property type="entry name" value="HATPase_C_sf"/>
</dbReference>
<sequence length="626" mass="69949">MKEDPPPDEIAWLLLDHVPVAVALLDGDLRYIACNQLWRAVVGLEGRNLVGQAHFQLVPDHKGKWSAVFRRALAGETLSGELEWIVWPNGAEDWIDWRVTPWRDRAGETGGLLVFFQRRTEQVRSRQRAEVLSQELNLLIDSATQYAIYMLDRAGRIVIWNAGAERLCGWCEDEVLGQPSDILFDQSDRDQNLPARQLAEAREKGCLQWRGWRPHKQNGRFLADVMITRIDDRDGQFVGFGQVVRDVTEEDRRARELETNEVQLRSILDSVPDAMIVIDEQGLIRSFSKAAEKLFGYDEGEVLGRNVSMLMPSPDRERHDSYIAEYRDTGVKRVIGQNRRVVGQRKDGTQFPHELTVAEAVGGGRRLFTGFLRDLSAEEAAEAQLQELQDELLHISRVSAVGTLATALAHELNQPLSAITSYVQTSASLLRANEDEVLTLIREALDEAGEEALRAGAIVRRLREFVSRGELERTVESPAELAEQACSIATVGAQARGIYCQVTIPDEIPRVLVDRVQIQQVLFNLIRNALEAVGKDGQVSIVASAEGTMTRFSVTDNGPGVPPDRVSTLFEPFAGSKTQGMGLGLSICRTIIEAHGGRLWYEPSLEHGAAFHFTVPALREYEVMDD</sequence>
<dbReference type="InterPro" id="IPR001610">
    <property type="entry name" value="PAC"/>
</dbReference>
<dbReference type="SUPFAM" id="SSF47384">
    <property type="entry name" value="Homodimeric domain of signal transducing histidine kinase"/>
    <property type="match status" value="1"/>
</dbReference>
<dbReference type="SUPFAM" id="SSF55874">
    <property type="entry name" value="ATPase domain of HSP90 chaperone/DNA topoisomerase II/histidine kinase"/>
    <property type="match status" value="1"/>
</dbReference>
<comment type="catalytic activity">
    <reaction evidence="1">
        <text>ATP + protein L-histidine = ADP + protein N-phospho-L-histidine.</text>
        <dbReference type="EC" id="2.7.13.3"/>
    </reaction>
</comment>
<evidence type="ECO:0000313" key="11">
    <source>
        <dbReference type="EMBL" id="AKH43688.1"/>
    </source>
</evidence>
<evidence type="ECO:0000256" key="9">
    <source>
        <dbReference type="ARBA" id="ARBA00059827"/>
    </source>
</evidence>
<evidence type="ECO:0000256" key="4">
    <source>
        <dbReference type="ARBA" id="ARBA00022679"/>
    </source>
</evidence>
<dbReference type="GO" id="GO:0005524">
    <property type="term" value="F:ATP binding"/>
    <property type="evidence" value="ECO:0007669"/>
    <property type="project" value="UniProtKB-KW"/>
</dbReference>
<dbReference type="AlphaFoldDB" id="A0A0F7KTF3"/>
<evidence type="ECO:0000256" key="1">
    <source>
        <dbReference type="ARBA" id="ARBA00000085"/>
    </source>
</evidence>
<dbReference type="CDD" id="cd00082">
    <property type="entry name" value="HisKA"/>
    <property type="match status" value="1"/>
</dbReference>
<dbReference type="InterPro" id="IPR005467">
    <property type="entry name" value="His_kinase_dom"/>
</dbReference>
<keyword evidence="7" id="KW-0067">ATP-binding</keyword>
<dbReference type="InterPro" id="IPR013767">
    <property type="entry name" value="PAS_fold"/>
</dbReference>
<dbReference type="Pfam" id="PF00512">
    <property type="entry name" value="HisKA"/>
    <property type="match status" value="1"/>
</dbReference>
<dbReference type="InterPro" id="IPR000014">
    <property type="entry name" value="PAS"/>
</dbReference>
<dbReference type="EMBL" id="CP011452">
    <property type="protein sequence ID" value="AKH43688.1"/>
    <property type="molecule type" value="Genomic_DNA"/>
</dbReference>
<dbReference type="CDD" id="cd00130">
    <property type="entry name" value="PAS"/>
    <property type="match status" value="3"/>
</dbReference>